<keyword evidence="3" id="KW-0934">Plastid</keyword>
<geneLocation type="chloroplast" evidence="3"/>
<keyword evidence="3" id="KW-0150">Chloroplast</keyword>
<feature type="transmembrane region" description="Helical" evidence="2">
    <location>
        <begin position="7"/>
        <end position="24"/>
    </location>
</feature>
<accession>A0A650F283</accession>
<keyword evidence="2" id="KW-0472">Membrane</keyword>
<dbReference type="Pfam" id="PF04483">
    <property type="entry name" value="DUF565"/>
    <property type="match status" value="1"/>
</dbReference>
<comment type="similarity">
    <text evidence="1">Belongs to the ycf20 family.</text>
</comment>
<reference evidence="3" key="1">
    <citation type="submission" date="2019-11" db="EMBL/GenBank/DDBJ databases">
        <title>Complete mitochondrial genome of Micractinium pusillum CCAP 231/1 (Chlorellaceae, Trebouxiophyceae).</title>
        <authorList>
            <person name="Hong J.W."/>
        </authorList>
    </citation>
    <scope>NUCLEOTIDE SEQUENCE</scope>
    <source>
        <strain evidence="3">CCAP 232/1</strain>
    </source>
</reference>
<gene>
    <name evidence="3" type="primary">ycf20</name>
</gene>
<dbReference type="InterPro" id="IPR007572">
    <property type="entry name" value="Uncharacterised_Ycf20"/>
</dbReference>
<keyword evidence="2" id="KW-1133">Transmembrane helix</keyword>
<sequence length="143" mass="16855">MNPFDFFVLLCSFIYGNIFTIQYSTLDWGFLVIFGVVFFIETIDRFLYLFFNPNQQNKLRTENQNDVFENMNIGFKFSELRTEFRSNNGGIKKRILTKLGLFDKRSALTELKKRSKISTFFLLNTLKRGFLLGFFLEAFKVGS</sequence>
<protein>
    <submittedName>
        <fullName evidence="3">Hypothetical chloroplast RF20</fullName>
    </submittedName>
</protein>
<evidence type="ECO:0000256" key="2">
    <source>
        <dbReference type="SAM" id="Phobius"/>
    </source>
</evidence>
<name>A0A650F283_9CHLO</name>
<evidence type="ECO:0000313" key="3">
    <source>
        <dbReference type="EMBL" id="QGT76974.1"/>
    </source>
</evidence>
<dbReference type="AlphaFoldDB" id="A0A650F283"/>
<feature type="transmembrane region" description="Helical" evidence="2">
    <location>
        <begin position="30"/>
        <end position="51"/>
    </location>
</feature>
<keyword evidence="2" id="KW-0812">Transmembrane</keyword>
<dbReference type="EMBL" id="MN649872">
    <property type="protein sequence ID" value="QGT76974.1"/>
    <property type="molecule type" value="Genomic_DNA"/>
</dbReference>
<proteinExistence type="inferred from homology"/>
<organism evidence="3">
    <name type="scientific">Micractinium pusillum</name>
    <dbReference type="NCBI Taxonomy" id="126839"/>
    <lineage>
        <taxon>Eukaryota</taxon>
        <taxon>Viridiplantae</taxon>
        <taxon>Chlorophyta</taxon>
        <taxon>core chlorophytes</taxon>
        <taxon>Trebouxiophyceae</taxon>
        <taxon>Chlorellales</taxon>
        <taxon>Chlorellaceae</taxon>
        <taxon>Chlorella clade</taxon>
        <taxon>Micractinium</taxon>
    </lineage>
</organism>
<evidence type="ECO:0000256" key="1">
    <source>
        <dbReference type="ARBA" id="ARBA00009846"/>
    </source>
</evidence>